<evidence type="ECO:0000259" key="1">
    <source>
        <dbReference type="PROSITE" id="PS51186"/>
    </source>
</evidence>
<organism evidence="2 3">
    <name type="scientific">Peribacillus deserti</name>
    <dbReference type="NCBI Taxonomy" id="673318"/>
    <lineage>
        <taxon>Bacteria</taxon>
        <taxon>Bacillati</taxon>
        <taxon>Bacillota</taxon>
        <taxon>Bacilli</taxon>
        <taxon>Bacillales</taxon>
        <taxon>Bacillaceae</taxon>
        <taxon>Peribacillus</taxon>
    </lineage>
</organism>
<reference evidence="2 3" key="1">
    <citation type="submission" date="2017-11" db="EMBL/GenBank/DDBJ databases">
        <title>Comparitive Functional Genomics of Dry Heat Resistant strains isolated from the Viking Spacecraft.</title>
        <authorList>
            <person name="Seuylemezian A."/>
            <person name="Cooper K."/>
            <person name="Vaishampayan P."/>
        </authorList>
    </citation>
    <scope>NUCLEOTIDE SEQUENCE [LARGE SCALE GENOMIC DNA]</scope>
    <source>
        <strain evidence="2 3">V1-29</strain>
    </source>
</reference>
<gene>
    <name evidence="2" type="ORF">CUU66_21885</name>
</gene>
<dbReference type="AlphaFoldDB" id="A0A2N5M0C4"/>
<dbReference type="PROSITE" id="PS51186">
    <property type="entry name" value="GNAT"/>
    <property type="match status" value="1"/>
</dbReference>
<evidence type="ECO:0000313" key="2">
    <source>
        <dbReference type="EMBL" id="PLT27812.1"/>
    </source>
</evidence>
<dbReference type="Gene3D" id="3.40.630.30">
    <property type="match status" value="1"/>
</dbReference>
<comment type="caution">
    <text evidence="2">The sequence shown here is derived from an EMBL/GenBank/DDBJ whole genome shotgun (WGS) entry which is preliminary data.</text>
</comment>
<dbReference type="EMBL" id="PGUY01000077">
    <property type="protein sequence ID" value="PLT27812.1"/>
    <property type="molecule type" value="Genomic_DNA"/>
</dbReference>
<dbReference type="SUPFAM" id="SSF55729">
    <property type="entry name" value="Acyl-CoA N-acyltransferases (Nat)"/>
    <property type="match status" value="1"/>
</dbReference>
<accession>A0A2N5M0C4</accession>
<dbReference type="GO" id="GO:0016747">
    <property type="term" value="F:acyltransferase activity, transferring groups other than amino-acyl groups"/>
    <property type="evidence" value="ECO:0007669"/>
    <property type="project" value="InterPro"/>
</dbReference>
<dbReference type="InterPro" id="IPR000182">
    <property type="entry name" value="GNAT_dom"/>
</dbReference>
<dbReference type="Pfam" id="PF08445">
    <property type="entry name" value="FR47"/>
    <property type="match status" value="1"/>
</dbReference>
<evidence type="ECO:0000313" key="3">
    <source>
        <dbReference type="Proteomes" id="UP000234748"/>
    </source>
</evidence>
<feature type="domain" description="N-acetyltransferase" evidence="1">
    <location>
        <begin position="130"/>
        <end position="267"/>
    </location>
</feature>
<dbReference type="Proteomes" id="UP000234748">
    <property type="component" value="Unassembled WGS sequence"/>
</dbReference>
<dbReference type="InterPro" id="IPR013653">
    <property type="entry name" value="GCN5-like_dom"/>
</dbReference>
<dbReference type="InterPro" id="IPR016181">
    <property type="entry name" value="Acyl_CoA_acyltransferase"/>
</dbReference>
<dbReference type="OrthoDB" id="248489at2"/>
<keyword evidence="3" id="KW-1185">Reference proteome</keyword>
<sequence length="267" mass="30924">MGSIIKELFSQDIEMVLNLLREDCEFNGLIISDLEAEDIKPSFVNVYGEFEQLKLRAILLCFKEKIVYYSNEHRDVQIFIEIIKQKNTNKMNGKKDLIEKFKPFLEIEFESNSYISRMTSPKNKFRKNNVEIKKIQNLDDCYRLHNLYKRVNEYSFMVSDKDKFTKNQMKIIINGDTKTYYAEIKGDMVSTASIQAKGHKTAILAGVATPPQFRGNGYATKVVSELCNDVISEGKMVYLFYNNPTAGLIYNKIGFQEVGEWMVLGFK</sequence>
<protein>
    <recommendedName>
        <fullName evidence="1">N-acetyltransferase domain-containing protein</fullName>
    </recommendedName>
</protein>
<proteinExistence type="predicted"/>
<name>A0A2N5M0C4_9BACI</name>
<dbReference type="RefSeq" id="WP_101645515.1">
    <property type="nucleotide sequence ID" value="NZ_PGUY01000077.1"/>
</dbReference>